<feature type="domain" description="GHMP kinase N-terminal" evidence="6">
    <location>
        <begin position="69"/>
        <end position="135"/>
    </location>
</feature>
<keyword evidence="10" id="KW-1185">Reference proteome</keyword>
<evidence type="ECO:0000256" key="1">
    <source>
        <dbReference type="ARBA" id="ARBA00022605"/>
    </source>
</evidence>
<evidence type="ECO:0000256" key="5">
    <source>
        <dbReference type="PIRNR" id="PIRNR004884"/>
    </source>
</evidence>
<dbReference type="InterPro" id="IPR020568">
    <property type="entry name" value="Ribosomal_Su5_D2-typ_SF"/>
</dbReference>
<keyword evidence="1" id="KW-0028">Amino-acid biosynthesis</keyword>
<keyword evidence="4" id="KW-0067">ATP-binding</keyword>
<gene>
    <name evidence="8" type="ORF">ASJ82_02865</name>
    <name evidence="9" type="ORF">MSCUN_14140</name>
</gene>
<dbReference type="GO" id="GO:0016301">
    <property type="term" value="F:kinase activity"/>
    <property type="evidence" value="ECO:0007669"/>
    <property type="project" value="UniProtKB-KW"/>
</dbReference>
<dbReference type="AlphaFoldDB" id="A0A2A2HDI5"/>
<dbReference type="InterPro" id="IPR013750">
    <property type="entry name" value="GHMP_kinase_C_dom"/>
</dbReference>
<comment type="catalytic activity">
    <reaction evidence="5">
        <text>5-phospho-alpha-D-ribose 1-diphosphate + 4-hydroxybenzoate + H(+) = 4-(beta-D-ribofuranosyl)phenol 5'-phosphate + CO2 + diphosphate</text>
        <dbReference type="Rhea" id="RHEA:48556"/>
        <dbReference type="ChEBI" id="CHEBI:15378"/>
        <dbReference type="ChEBI" id="CHEBI:16526"/>
        <dbReference type="ChEBI" id="CHEBI:17879"/>
        <dbReference type="ChEBI" id="CHEBI:33019"/>
        <dbReference type="ChEBI" id="CHEBI:58017"/>
        <dbReference type="ChEBI" id="CHEBI:82767"/>
        <dbReference type="EC" id="2.4.2.54"/>
    </reaction>
</comment>
<dbReference type="NCBIfam" id="TIGR00144">
    <property type="entry name" value="beta_RFAP_syn"/>
    <property type="match status" value="1"/>
</dbReference>
<dbReference type="Proteomes" id="UP000246004">
    <property type="component" value="Unassembled WGS sequence"/>
</dbReference>
<dbReference type="RefSeq" id="WP_095608558.1">
    <property type="nucleotide sequence ID" value="NZ_CAUHCB010000005.1"/>
</dbReference>
<evidence type="ECO:0000313" key="11">
    <source>
        <dbReference type="Proteomes" id="UP000246004"/>
    </source>
</evidence>
<protein>
    <recommendedName>
        <fullName evidence="5">Beta-ribofuranosylaminobenzene 5'-phosphate synthase</fullName>
        <shortName evidence="5">Beta-RFA-P synthase</shortName>
        <ecNumber evidence="5">2.4.2.54</ecNumber>
    </recommendedName>
</protein>
<evidence type="ECO:0000256" key="3">
    <source>
        <dbReference type="ARBA" id="ARBA00022741"/>
    </source>
</evidence>
<evidence type="ECO:0000256" key="4">
    <source>
        <dbReference type="ARBA" id="ARBA00022840"/>
    </source>
</evidence>
<dbReference type="SUPFAM" id="SSF55060">
    <property type="entry name" value="GHMP Kinase, C-terminal domain"/>
    <property type="match status" value="1"/>
</dbReference>
<dbReference type="Pfam" id="PF08544">
    <property type="entry name" value="GHMP_kinases_C"/>
    <property type="match status" value="1"/>
</dbReference>
<comment type="pathway">
    <text evidence="5">Cofactor biosynthesis; 5,6,7,8-tetrahydromethanopterin biosynthesis.</text>
</comment>
<evidence type="ECO:0000259" key="7">
    <source>
        <dbReference type="Pfam" id="PF08544"/>
    </source>
</evidence>
<dbReference type="GO" id="GO:0008652">
    <property type="term" value="P:amino acid biosynthetic process"/>
    <property type="evidence" value="ECO:0007669"/>
    <property type="project" value="UniProtKB-KW"/>
</dbReference>
<sequence length="322" mass="34983">MQIETSARLHLSLIDLNGSIGRVDGSIGLTLDKPSLKLECIENNTQTQIITNGLDDEYEKKILSSYMKMCDYLDIDTTYTFKINEAYPIHHGLGLGTQLSLSTASLLAHMNDVNLTNYELANIIGRGGTSGIGVYSFSEGGLIIDGGHKKTDKHSFLPSSASNVSPPPLIARYEIPDDWKIILVTPDINAGASGSNEVNIFQKYTPIKLDDVKTISYITLMKLMPAIVECDITSFGKAVNEIQKVGFKSIERKLQPPIIDTIINYMLDNGVAGAGMSSFGPTCFGITDTNTKTLKHDILDLLDGNANVTVTKGKNHGAKIKI</sequence>
<dbReference type="InterPro" id="IPR006204">
    <property type="entry name" value="GHMP_kinase_N_dom"/>
</dbReference>
<accession>A0A2A2HDI5</accession>
<organism evidence="8 10">
    <name type="scientific">Methanosphaera cuniculi</name>
    <dbReference type="NCBI Taxonomy" id="1077256"/>
    <lineage>
        <taxon>Archaea</taxon>
        <taxon>Methanobacteriati</taxon>
        <taxon>Methanobacteriota</taxon>
        <taxon>Methanomada group</taxon>
        <taxon>Methanobacteria</taxon>
        <taxon>Methanobacteriales</taxon>
        <taxon>Methanobacteriaceae</taxon>
        <taxon>Methanosphaera</taxon>
    </lineage>
</organism>
<dbReference type="InterPro" id="IPR036554">
    <property type="entry name" value="GHMP_kinase_C_sf"/>
</dbReference>
<keyword evidence="9" id="KW-0418">Kinase</keyword>
<dbReference type="PANTHER" id="PTHR20861:SF6">
    <property type="entry name" value="BETA-RIBOFURANOSYLPHENOL 5'-PHOSPHATE SYNTHASE"/>
    <property type="match status" value="1"/>
</dbReference>
<reference evidence="8 10" key="2">
    <citation type="journal article" date="2017" name="BMC Genomics">
        <title>Genomic analysis of methanogenic archaea reveals a shift towards energy conservation.</title>
        <authorList>
            <person name="Gilmore S.P."/>
            <person name="Henske J.K."/>
            <person name="Sexton J.A."/>
            <person name="Solomon K.V."/>
            <person name="Seppala S."/>
            <person name="Yoo J.I."/>
            <person name="Huyett L.M."/>
            <person name="Pressman A."/>
            <person name="Cogan J.Z."/>
            <person name="Kivenson V."/>
            <person name="Peng X."/>
            <person name="Tan Y."/>
            <person name="Valentine D.L."/>
            <person name="O'Malley M.A."/>
        </authorList>
    </citation>
    <scope>NUCLEOTIDE SEQUENCE [LARGE SCALE GENOMIC DNA]</scope>
    <source>
        <strain evidence="8 10">1R-7</strain>
    </source>
</reference>
<evidence type="ECO:0000259" key="6">
    <source>
        <dbReference type="Pfam" id="PF00288"/>
    </source>
</evidence>
<dbReference type="InterPro" id="IPR004422">
    <property type="entry name" value="RFAP_synthase"/>
</dbReference>
<evidence type="ECO:0000313" key="9">
    <source>
        <dbReference type="EMBL" id="PWL07663.1"/>
    </source>
</evidence>
<reference evidence="9 11" key="1">
    <citation type="submission" date="2016-04" db="EMBL/GenBank/DDBJ databases">
        <title>Genome sequence of Methanosphaera cuniculi DSM 4103.</title>
        <authorList>
            <person name="Poehlein A."/>
            <person name="Seedorf H."/>
            <person name="Daniel R."/>
        </authorList>
    </citation>
    <scope>NUCLEOTIDE SEQUENCE [LARGE SCALE GENOMIC DNA]</scope>
    <source>
        <strain evidence="9 11">DSM 4103</strain>
    </source>
</reference>
<comment type="subunit">
    <text evidence="5">Homodimer.</text>
</comment>
<evidence type="ECO:0000313" key="8">
    <source>
        <dbReference type="EMBL" id="PAV07492.1"/>
    </source>
</evidence>
<dbReference type="EC" id="2.4.2.54" evidence="5"/>
<name>A0A2A2HDI5_9EURY</name>
<dbReference type="PIRSF" id="PIRSF004884">
    <property type="entry name" value="Sugar_kin_arch"/>
    <property type="match status" value="1"/>
</dbReference>
<dbReference type="SUPFAM" id="SSF54211">
    <property type="entry name" value="Ribosomal protein S5 domain 2-like"/>
    <property type="match status" value="1"/>
</dbReference>
<dbReference type="UniPathway" id="UPA00065"/>
<dbReference type="EMBL" id="LMVN01000012">
    <property type="protein sequence ID" value="PAV07492.1"/>
    <property type="molecule type" value="Genomic_DNA"/>
</dbReference>
<evidence type="ECO:0000313" key="10">
    <source>
        <dbReference type="Proteomes" id="UP000217528"/>
    </source>
</evidence>
<dbReference type="InterPro" id="IPR053442">
    <property type="entry name" value="Beta-RFA-P_synthase"/>
</dbReference>
<keyword evidence="5" id="KW-0328">Glycosyltransferase</keyword>
<dbReference type="PANTHER" id="PTHR20861">
    <property type="entry name" value="HOMOSERINE/4-DIPHOSPHOCYTIDYL-2-C-METHYL-D-ERYTHRITOL KINASE"/>
    <property type="match status" value="1"/>
</dbReference>
<dbReference type="OrthoDB" id="85156at2157"/>
<feature type="domain" description="GHMP kinase C-terminal" evidence="7">
    <location>
        <begin position="224"/>
        <end position="289"/>
    </location>
</feature>
<dbReference type="Proteomes" id="UP000217528">
    <property type="component" value="Unassembled WGS sequence"/>
</dbReference>
<dbReference type="Pfam" id="PF00288">
    <property type="entry name" value="GHMP_kinases_N"/>
    <property type="match status" value="1"/>
</dbReference>
<evidence type="ECO:0000256" key="2">
    <source>
        <dbReference type="ARBA" id="ARBA00022679"/>
    </source>
</evidence>
<dbReference type="GO" id="GO:0043793">
    <property type="term" value="F:beta-ribofuranosylaminobenzene 5'-phosphate synthase activity"/>
    <property type="evidence" value="ECO:0007669"/>
    <property type="project" value="UniProtKB-EC"/>
</dbReference>
<comment type="caution">
    <text evidence="8">The sequence shown here is derived from an EMBL/GenBank/DDBJ whole genome shotgun (WGS) entry which is preliminary data.</text>
</comment>
<keyword evidence="3" id="KW-0547">Nucleotide-binding</keyword>
<comment type="function">
    <text evidence="5">Catalyzes the condensation of 4-aminobenzoate (pABA) with 5-phospho-alpha-D-ribose 1-diphosphate (PRPP) to produce beta-ribofuranosylaminobenzene 5'-phosphate (beta-RFA-P).</text>
</comment>
<dbReference type="GO" id="GO:0005524">
    <property type="term" value="F:ATP binding"/>
    <property type="evidence" value="ECO:0007669"/>
    <property type="project" value="UniProtKB-UniRule"/>
</dbReference>
<proteinExistence type="inferred from homology"/>
<comment type="similarity">
    <text evidence="5">Belongs to the beta-RFA-P synthase family.</text>
</comment>
<dbReference type="NCBIfam" id="NF040726">
    <property type="entry name" value="BetaRFA-P_synth"/>
    <property type="match status" value="1"/>
</dbReference>
<keyword evidence="2 5" id="KW-0808">Transferase</keyword>
<dbReference type="EMBL" id="LWMS01000045">
    <property type="protein sequence ID" value="PWL07663.1"/>
    <property type="molecule type" value="Genomic_DNA"/>
</dbReference>